<dbReference type="InterPro" id="IPR004358">
    <property type="entry name" value="Sig_transdc_His_kin-like_C"/>
</dbReference>
<evidence type="ECO:0000259" key="17">
    <source>
        <dbReference type="PROSITE" id="PS50110"/>
    </source>
</evidence>
<evidence type="ECO:0000256" key="9">
    <source>
        <dbReference type="ARBA" id="ARBA00022777"/>
    </source>
</evidence>
<evidence type="ECO:0000313" key="19">
    <source>
        <dbReference type="Proteomes" id="UP001158045"/>
    </source>
</evidence>
<dbReference type="PANTHER" id="PTHR43047:SF72">
    <property type="entry name" value="OSMOSENSING HISTIDINE PROTEIN KINASE SLN1"/>
    <property type="match status" value="1"/>
</dbReference>
<feature type="domain" description="Response regulatory" evidence="17">
    <location>
        <begin position="859"/>
        <end position="976"/>
    </location>
</feature>
<comment type="caution">
    <text evidence="18">The sequence shown here is derived from an EMBL/GenBank/DDBJ whole genome shotgun (WGS) entry which is preliminary data.</text>
</comment>
<evidence type="ECO:0000256" key="3">
    <source>
        <dbReference type="ARBA" id="ARBA00012438"/>
    </source>
</evidence>
<dbReference type="EC" id="2.7.13.3" evidence="3"/>
<keyword evidence="8 15" id="KW-0812">Transmembrane</keyword>
<evidence type="ECO:0000256" key="11">
    <source>
        <dbReference type="ARBA" id="ARBA00023012"/>
    </source>
</evidence>
<dbReference type="PANTHER" id="PTHR43047">
    <property type="entry name" value="TWO-COMPONENT HISTIDINE PROTEIN KINASE"/>
    <property type="match status" value="1"/>
</dbReference>
<keyword evidence="6 14" id="KW-0597">Phosphoprotein</keyword>
<dbReference type="Pfam" id="PF02743">
    <property type="entry name" value="dCache_1"/>
    <property type="match status" value="1"/>
</dbReference>
<sequence length="981" mass="111024">MGDRAVKSNTESLYKWIFRSFLKTALVPFLIIELGFIIIYFSTSMWSRQETINYLHGEVENEMNQLVLEKSSSLQVQLDSVSITADFLKLQFKKALEDEVKVNRSYLDRMAMTSNGMYYSMHDTVDGGPAVYYSGISPIGDAEKSKVLKLLGVGSVMKDIIKVQSLASQVYINTYDSLNVIYPYFDVISQYPAKMDIPKYNFYYEADLSHNPEKKVVWTDAYLDPAGQGWMTSAITPLYSDDSFLEGVVGIDVTVNTFTQQILNMDIPYNGYAMLIGKTGTILALPDNGESDWALEELNTHHYAEAILEDTFKPENFNLYNRVEMEGLSEKIAVEADGNGEIILQNAKRYVSWSTIESTGWKLVMIVPVDSVFAHLENINNQLFNIGLFMILGLIVFFIVFFIILSRRAVKVSNLISTPLVSINQMVDKIRNSEYFQTPPEFPVKELQETANKLAYMGEALGIANNRLINTQGELKKNEAELSAVLNSIDDMIMEIDSEGNLINLWNKTDNELSLVYAQSSLVNIQSKLRKQGKVFKDLIDEILISGLNETIEYFISTEKGIKWYLARISAVDGESRKLVISARDVTLQKELEFSLIESKEAAELANRSKSQFLSNMSHELRTPLNAILGFSQLLLMESTESMDESQVENITEITNAGQHLLKLINEVLDLAKIESGKMTISLEPVSVVEVMKEAITMVRPLAELQNIRLVYALSDRQESFVIADHTRLKQVLINLLTNAIKYNKVEGKVEFNYRSNDNHVIIDVIDDGMGIPFDQQDLVFNPFHRLNMDNNFNVEGTGIGLSVAKQMTELMNGRIYLSSEMNKGSHFSVELPQATVVAQDDNIVLANKTNLMKYDSYRVMYVEDNIANLKLVKRIFENMDNVDLVETQQGELATSLALETKPDIILLDLNLPGIDGFEVLKRIKANEELRHIPIAAVTAYAMNDDQQRIIKAGFDGYIIKPIDIQLFIDEVHRLLSMKYR</sequence>
<keyword evidence="10 15" id="KW-1133">Transmembrane helix</keyword>
<protein>
    <recommendedName>
        <fullName evidence="4">Stage 0 sporulation protein A homolog</fullName>
        <ecNumber evidence="3">2.7.13.3</ecNumber>
    </recommendedName>
</protein>
<dbReference type="InterPro" id="IPR003594">
    <property type="entry name" value="HATPase_dom"/>
</dbReference>
<dbReference type="SUPFAM" id="SSF47384">
    <property type="entry name" value="Homodimeric domain of signal transducing histidine kinase"/>
    <property type="match status" value="1"/>
</dbReference>
<keyword evidence="12 15" id="KW-0472">Membrane</keyword>
<keyword evidence="18" id="KW-0547">Nucleotide-binding</keyword>
<feature type="transmembrane region" description="Helical" evidence="15">
    <location>
        <begin position="383"/>
        <end position="405"/>
    </location>
</feature>
<dbReference type="Pfam" id="PF00512">
    <property type="entry name" value="HisKA"/>
    <property type="match status" value="1"/>
</dbReference>
<keyword evidence="19" id="KW-1185">Reference proteome</keyword>
<evidence type="ECO:0000256" key="15">
    <source>
        <dbReference type="SAM" id="Phobius"/>
    </source>
</evidence>
<evidence type="ECO:0000259" key="16">
    <source>
        <dbReference type="PROSITE" id="PS50109"/>
    </source>
</evidence>
<dbReference type="InterPro" id="IPR003661">
    <property type="entry name" value="HisK_dim/P_dom"/>
</dbReference>
<evidence type="ECO:0000256" key="7">
    <source>
        <dbReference type="ARBA" id="ARBA00022679"/>
    </source>
</evidence>
<keyword evidence="7" id="KW-0808">Transferase</keyword>
<gene>
    <name evidence="18" type="ORF">QE109_11920</name>
</gene>
<evidence type="ECO:0000256" key="13">
    <source>
        <dbReference type="ARBA" id="ARBA00024867"/>
    </source>
</evidence>
<keyword evidence="9" id="KW-0418">Kinase</keyword>
<dbReference type="Pfam" id="PF00072">
    <property type="entry name" value="Response_reg"/>
    <property type="match status" value="1"/>
</dbReference>
<evidence type="ECO:0000256" key="14">
    <source>
        <dbReference type="PROSITE-ProRule" id="PRU00169"/>
    </source>
</evidence>
<dbReference type="CDD" id="cd00075">
    <property type="entry name" value="HATPase"/>
    <property type="match status" value="1"/>
</dbReference>
<dbReference type="PRINTS" id="PR00344">
    <property type="entry name" value="BCTRLSENSOR"/>
</dbReference>
<feature type="domain" description="Histidine kinase" evidence="16">
    <location>
        <begin position="616"/>
        <end position="836"/>
    </location>
</feature>
<evidence type="ECO:0000256" key="4">
    <source>
        <dbReference type="ARBA" id="ARBA00018672"/>
    </source>
</evidence>
<comment type="catalytic activity">
    <reaction evidence="1">
        <text>ATP + protein L-histidine = ADP + protein N-phospho-L-histidine.</text>
        <dbReference type="EC" id="2.7.13.3"/>
    </reaction>
</comment>
<evidence type="ECO:0000256" key="10">
    <source>
        <dbReference type="ARBA" id="ARBA00022989"/>
    </source>
</evidence>
<name>A0ABT6NEK6_9FIRM</name>
<evidence type="ECO:0000256" key="8">
    <source>
        <dbReference type="ARBA" id="ARBA00022692"/>
    </source>
</evidence>
<evidence type="ECO:0000313" key="18">
    <source>
        <dbReference type="EMBL" id="MDH8678862.1"/>
    </source>
</evidence>
<keyword evidence="5" id="KW-1003">Cell membrane</keyword>
<dbReference type="PROSITE" id="PS50109">
    <property type="entry name" value="HIS_KIN"/>
    <property type="match status" value="1"/>
</dbReference>
<dbReference type="SMART" id="SM00387">
    <property type="entry name" value="HATPase_c"/>
    <property type="match status" value="1"/>
</dbReference>
<reference evidence="18 19" key="1">
    <citation type="submission" date="2023-04" db="EMBL/GenBank/DDBJ databases">
        <title>Fusibacter bizertensis strain WBS, isolated from littoral bottom sediments of the Arctic seas - biochemical and genomic analysis.</title>
        <authorList>
            <person name="Brioukhanov A.L."/>
        </authorList>
    </citation>
    <scope>NUCLEOTIDE SEQUENCE [LARGE SCALE GENOMIC DNA]</scope>
    <source>
        <strain evidence="18 19">WBS</strain>
    </source>
</reference>
<dbReference type="Gene3D" id="3.30.565.10">
    <property type="entry name" value="Histidine kinase-like ATPase, C-terminal domain"/>
    <property type="match status" value="1"/>
</dbReference>
<dbReference type="InterPro" id="IPR005467">
    <property type="entry name" value="His_kinase_dom"/>
</dbReference>
<dbReference type="Gene3D" id="1.10.287.130">
    <property type="match status" value="1"/>
</dbReference>
<organism evidence="18 19">
    <name type="scientific">Fusibacter bizertensis</name>
    <dbReference type="NCBI Taxonomy" id="1488331"/>
    <lineage>
        <taxon>Bacteria</taxon>
        <taxon>Bacillati</taxon>
        <taxon>Bacillota</taxon>
        <taxon>Clostridia</taxon>
        <taxon>Eubacteriales</taxon>
        <taxon>Eubacteriales Family XII. Incertae Sedis</taxon>
        <taxon>Fusibacter</taxon>
    </lineage>
</organism>
<dbReference type="GO" id="GO:0005524">
    <property type="term" value="F:ATP binding"/>
    <property type="evidence" value="ECO:0007669"/>
    <property type="project" value="UniProtKB-KW"/>
</dbReference>
<evidence type="ECO:0000256" key="12">
    <source>
        <dbReference type="ARBA" id="ARBA00023136"/>
    </source>
</evidence>
<dbReference type="InterPro" id="IPR033479">
    <property type="entry name" value="dCache_1"/>
</dbReference>
<evidence type="ECO:0000256" key="2">
    <source>
        <dbReference type="ARBA" id="ARBA00004651"/>
    </source>
</evidence>
<dbReference type="Gene3D" id="3.30.450.20">
    <property type="entry name" value="PAS domain"/>
    <property type="match status" value="2"/>
</dbReference>
<keyword evidence="11" id="KW-0902">Two-component regulatory system</keyword>
<feature type="modified residue" description="4-aspartylphosphate" evidence="14">
    <location>
        <position position="909"/>
    </location>
</feature>
<comment type="subcellular location">
    <subcellularLocation>
        <location evidence="2">Cell membrane</location>
        <topology evidence="2">Multi-pass membrane protein</topology>
    </subcellularLocation>
</comment>
<evidence type="ECO:0000256" key="5">
    <source>
        <dbReference type="ARBA" id="ARBA00022475"/>
    </source>
</evidence>
<proteinExistence type="predicted"/>
<dbReference type="RefSeq" id="WP_281094750.1">
    <property type="nucleotide sequence ID" value="NZ_JARYZI010000007.1"/>
</dbReference>
<dbReference type="InterPro" id="IPR036097">
    <property type="entry name" value="HisK_dim/P_sf"/>
</dbReference>
<comment type="function">
    <text evidence="13">May play the central regulatory role in sporulation. It may be an element of the effector pathway responsible for the activation of sporulation genes in response to nutritional stress. Spo0A may act in concert with spo0H (a sigma factor) to control the expression of some genes that are critical to the sporulation process.</text>
</comment>
<evidence type="ECO:0000256" key="1">
    <source>
        <dbReference type="ARBA" id="ARBA00000085"/>
    </source>
</evidence>
<feature type="transmembrane region" description="Helical" evidence="15">
    <location>
        <begin position="21"/>
        <end position="41"/>
    </location>
</feature>
<dbReference type="CDD" id="cd00082">
    <property type="entry name" value="HisKA"/>
    <property type="match status" value="1"/>
</dbReference>
<dbReference type="SUPFAM" id="SSF55874">
    <property type="entry name" value="ATPase domain of HSP90 chaperone/DNA topoisomerase II/histidine kinase"/>
    <property type="match status" value="1"/>
</dbReference>
<dbReference type="CDD" id="cd12912">
    <property type="entry name" value="PDC2_MCP_like"/>
    <property type="match status" value="1"/>
</dbReference>
<dbReference type="Pfam" id="PF02518">
    <property type="entry name" value="HATPase_c"/>
    <property type="match status" value="1"/>
</dbReference>
<dbReference type="EMBL" id="JARYZI010000007">
    <property type="protein sequence ID" value="MDH8678862.1"/>
    <property type="molecule type" value="Genomic_DNA"/>
</dbReference>
<dbReference type="PROSITE" id="PS50110">
    <property type="entry name" value="RESPONSE_REGULATORY"/>
    <property type="match status" value="1"/>
</dbReference>
<dbReference type="Gene3D" id="3.40.50.2300">
    <property type="match status" value="1"/>
</dbReference>
<accession>A0ABT6NEK6</accession>
<dbReference type="SMART" id="SM00448">
    <property type="entry name" value="REC"/>
    <property type="match status" value="1"/>
</dbReference>
<keyword evidence="18" id="KW-0067">ATP-binding</keyword>
<dbReference type="InterPro" id="IPR036890">
    <property type="entry name" value="HATPase_C_sf"/>
</dbReference>
<dbReference type="SMART" id="SM00388">
    <property type="entry name" value="HisKA"/>
    <property type="match status" value="1"/>
</dbReference>
<dbReference type="Proteomes" id="UP001158045">
    <property type="component" value="Unassembled WGS sequence"/>
</dbReference>
<dbReference type="SUPFAM" id="SSF52172">
    <property type="entry name" value="CheY-like"/>
    <property type="match status" value="1"/>
</dbReference>
<dbReference type="InterPro" id="IPR001789">
    <property type="entry name" value="Sig_transdc_resp-reg_receiver"/>
</dbReference>
<evidence type="ECO:0000256" key="6">
    <source>
        <dbReference type="ARBA" id="ARBA00022553"/>
    </source>
</evidence>
<dbReference type="InterPro" id="IPR011006">
    <property type="entry name" value="CheY-like_superfamily"/>
</dbReference>